<dbReference type="eggNOG" id="ENOG5031S9P">
    <property type="taxonomic scope" value="Bacteria"/>
</dbReference>
<keyword evidence="2" id="KW-1185">Reference proteome</keyword>
<dbReference type="Pfam" id="PF08812">
    <property type="entry name" value="YtxC"/>
    <property type="match status" value="1"/>
</dbReference>
<dbReference type="AlphaFoldDB" id="A0A081NX47"/>
<sequence>MKLLTIVMVKRSEAQADRLLRLVELFGERLHNENKIRIVLDRRNGLQRIEVSAVMPAFQLQADGHALYEAAAGAVADYLLTEEEQRLLRHMIRHEFHYKQDEETDSILGYCSQMLGEQGDSAAVKSDKNEAYLRRKNKLTVLLTEYIEEHTELNLDGFLRFRAPDYLNELREVVEYAVDEFVMDRQYREFISLLQYFVYIQEAKIPFVHLIHKGGNEFMLLGEHLEKIETNDADAVVTVETLEKDMNFEDMIVSTLISVSPQQIYIHTREPDLQVIKTIRQIFENRVELCGYCRLCQNLDRSTAAEYNKG</sequence>
<name>A0A081NX47_9BACL</name>
<evidence type="ECO:0000313" key="2">
    <source>
        <dbReference type="Proteomes" id="UP000028123"/>
    </source>
</evidence>
<accession>A0A081NX47</accession>
<dbReference type="OrthoDB" id="2986513at2"/>
<evidence type="ECO:0000313" key="1">
    <source>
        <dbReference type="EMBL" id="KEQ23020.1"/>
    </source>
</evidence>
<protein>
    <submittedName>
        <fullName evidence="1">Sporulation protein</fullName>
    </submittedName>
</protein>
<dbReference type="EMBL" id="JNVM01000028">
    <property type="protein sequence ID" value="KEQ23020.1"/>
    <property type="molecule type" value="Genomic_DNA"/>
</dbReference>
<dbReference type="Proteomes" id="UP000028123">
    <property type="component" value="Unassembled WGS sequence"/>
</dbReference>
<dbReference type="RefSeq" id="WP_036689896.1">
    <property type="nucleotide sequence ID" value="NZ_FYEP01000005.1"/>
</dbReference>
<reference evidence="1 2" key="1">
    <citation type="submission" date="2014-06" db="EMBL/GenBank/DDBJ databases">
        <title>Draft genome sequence of Paenibacillus sp. MSt1.</title>
        <authorList>
            <person name="Aw Y.K."/>
            <person name="Ong K.S."/>
            <person name="Gan H.M."/>
            <person name="Lee S.M."/>
        </authorList>
    </citation>
    <scope>NUCLEOTIDE SEQUENCE [LARGE SCALE GENOMIC DNA]</scope>
    <source>
        <strain evidence="1 2">MSt1</strain>
    </source>
</reference>
<proteinExistence type="predicted"/>
<organism evidence="1 2">
    <name type="scientific">Paenibacillus tyrfis</name>
    <dbReference type="NCBI Taxonomy" id="1501230"/>
    <lineage>
        <taxon>Bacteria</taxon>
        <taxon>Bacillati</taxon>
        <taxon>Bacillota</taxon>
        <taxon>Bacilli</taxon>
        <taxon>Bacillales</taxon>
        <taxon>Paenibacillaceae</taxon>
        <taxon>Paenibacillus</taxon>
    </lineage>
</organism>
<gene>
    <name evidence="1" type="ORF">ET33_19080</name>
</gene>
<dbReference type="InterPro" id="IPR014199">
    <property type="entry name" value="Spore_YtxC"/>
</dbReference>
<comment type="caution">
    <text evidence="1">The sequence shown here is derived from an EMBL/GenBank/DDBJ whole genome shotgun (WGS) entry which is preliminary data.</text>
</comment>